<evidence type="ECO:0000313" key="2">
    <source>
        <dbReference type="EMBL" id="CAD8980214.1"/>
    </source>
</evidence>
<sequence>MPATRNFVPFHDRQTRTPLAGTPTSPATPLTHPYHPDPSSPATPQRPTSAKRIAHLLHKPTLPEPAEIDVKPYSARLPPAVVVRDVDSPGSSTETFGSVSFSENRLPLRSGREVPLSHFEAVADTFRNARMGVRVSQEDVPVEGSDMMPHDETALMIRQLKNPLTPKFHPDLAGVGHTEPVRRYYTSSQMYSQLF</sequence>
<protein>
    <submittedName>
        <fullName evidence="2">Uncharacterized protein</fullName>
    </submittedName>
</protein>
<gene>
    <name evidence="2" type="ORF">HAND00432_LOCUS31224</name>
</gene>
<dbReference type="EMBL" id="HBFX01051786">
    <property type="protein sequence ID" value="CAD8980214.1"/>
    <property type="molecule type" value="Transcribed_RNA"/>
</dbReference>
<feature type="region of interest" description="Disordered" evidence="1">
    <location>
        <begin position="1"/>
        <end position="49"/>
    </location>
</feature>
<evidence type="ECO:0000256" key="1">
    <source>
        <dbReference type="SAM" id="MobiDB-lite"/>
    </source>
</evidence>
<reference evidence="2" key="1">
    <citation type="submission" date="2021-01" db="EMBL/GenBank/DDBJ databases">
        <authorList>
            <person name="Corre E."/>
            <person name="Pelletier E."/>
            <person name="Niang G."/>
            <person name="Scheremetjew M."/>
            <person name="Finn R."/>
            <person name="Kale V."/>
            <person name="Holt S."/>
            <person name="Cochrane G."/>
            <person name="Meng A."/>
            <person name="Brown T."/>
            <person name="Cohen L."/>
        </authorList>
    </citation>
    <scope>NUCLEOTIDE SEQUENCE</scope>
    <source>
        <strain evidence="2">CCMP644</strain>
    </source>
</reference>
<dbReference type="AlphaFoldDB" id="A0A6U4HW73"/>
<name>A0A6U4HW73_HEMAN</name>
<accession>A0A6U4HW73</accession>
<proteinExistence type="predicted"/>
<organism evidence="2">
    <name type="scientific">Hemiselmis andersenii</name>
    <name type="common">Cryptophyte alga</name>
    <dbReference type="NCBI Taxonomy" id="464988"/>
    <lineage>
        <taxon>Eukaryota</taxon>
        <taxon>Cryptophyceae</taxon>
        <taxon>Cryptomonadales</taxon>
        <taxon>Hemiselmidaceae</taxon>
        <taxon>Hemiselmis</taxon>
    </lineage>
</organism>